<proteinExistence type="predicted"/>
<comment type="caution">
    <text evidence="1">The sequence shown here is derived from an EMBL/GenBank/DDBJ whole genome shotgun (WGS) entry which is preliminary data.</text>
</comment>
<keyword evidence="2" id="KW-1185">Reference proteome</keyword>
<protein>
    <submittedName>
        <fullName evidence="1">Uncharacterized protein</fullName>
    </submittedName>
</protein>
<evidence type="ECO:0000313" key="1">
    <source>
        <dbReference type="EMBL" id="KAJ8132227.1"/>
    </source>
</evidence>
<name>A0ACC2JY25_9PEZI</name>
<gene>
    <name evidence="1" type="ORF">O1611_g1398</name>
</gene>
<evidence type="ECO:0000313" key="2">
    <source>
        <dbReference type="Proteomes" id="UP001153332"/>
    </source>
</evidence>
<dbReference type="EMBL" id="JAPUUL010000161">
    <property type="protein sequence ID" value="KAJ8132227.1"/>
    <property type="molecule type" value="Genomic_DNA"/>
</dbReference>
<organism evidence="1 2">
    <name type="scientific">Lasiodiplodia mahajangana</name>
    <dbReference type="NCBI Taxonomy" id="1108764"/>
    <lineage>
        <taxon>Eukaryota</taxon>
        <taxon>Fungi</taxon>
        <taxon>Dikarya</taxon>
        <taxon>Ascomycota</taxon>
        <taxon>Pezizomycotina</taxon>
        <taxon>Dothideomycetes</taxon>
        <taxon>Dothideomycetes incertae sedis</taxon>
        <taxon>Botryosphaeriales</taxon>
        <taxon>Botryosphaeriaceae</taxon>
        <taxon>Lasiodiplodia</taxon>
    </lineage>
</organism>
<reference evidence="1" key="1">
    <citation type="submission" date="2022-12" db="EMBL/GenBank/DDBJ databases">
        <title>Genome Sequence of Lasiodiplodia mahajangana.</title>
        <authorList>
            <person name="Buettner E."/>
        </authorList>
    </citation>
    <scope>NUCLEOTIDE SEQUENCE</scope>
    <source>
        <strain evidence="1">VT137</strain>
    </source>
</reference>
<dbReference type="Proteomes" id="UP001153332">
    <property type="component" value="Unassembled WGS sequence"/>
</dbReference>
<accession>A0ACC2JY25</accession>
<sequence>MAAVALSSRRFACDRCRGQKLRCLRERQDPNRCDRCLKADTECLTTPSSTIRSYSTDFSTATPQKRKHPGPSHVPPTAYANPGPASGPLRGGLARGDPTNSLEWPQIWDGSLNNIEFGAGLEDIAMPSLECQPLNACAAIGAHVFAPSPPEDTQGTPSHQSIVKNSSSSNDALGFSLDGVLSSHEPQTSPSGESSDSYIHRLSSTNLSLISQLNRISQGPPKVTLDMLISKSDESDPSSTSPVENMLSATHEFIEVLEALSRKTTPSTTSSSSSSASTSDISEPPTSLDGSGRVGITTLLIILSCYVQVLRLYPVLFSHIYQFLLEIAESDDPTLCPLPNMGFGTFAVGT</sequence>